<feature type="transmembrane region" description="Helical" evidence="6">
    <location>
        <begin position="223"/>
        <end position="242"/>
    </location>
</feature>
<feature type="transmembrane region" description="Helical" evidence="6">
    <location>
        <begin position="353"/>
        <end position="378"/>
    </location>
</feature>
<dbReference type="PANTHER" id="PTHR23502:SF20">
    <property type="entry name" value="TRANSPORTER, PUTATIVE (AFU_ORTHOLOGUE AFUA_6G13880)-RELATED"/>
    <property type="match status" value="1"/>
</dbReference>
<dbReference type="EMBL" id="CP034207">
    <property type="protein sequence ID" value="QBZ61825.1"/>
    <property type="molecule type" value="Genomic_DNA"/>
</dbReference>
<evidence type="ECO:0000313" key="8">
    <source>
        <dbReference type="Proteomes" id="UP000294847"/>
    </source>
</evidence>
<dbReference type="GO" id="GO:0140115">
    <property type="term" value="P:export across plasma membrane"/>
    <property type="evidence" value="ECO:0007669"/>
    <property type="project" value="UniProtKB-ARBA"/>
</dbReference>
<proteinExistence type="predicted"/>
<evidence type="ECO:0000256" key="1">
    <source>
        <dbReference type="ARBA" id="ARBA00004141"/>
    </source>
</evidence>
<feature type="transmembrane region" description="Helical" evidence="6">
    <location>
        <begin position="430"/>
        <end position="452"/>
    </location>
</feature>
<reference evidence="7 8" key="1">
    <citation type="journal article" date="2019" name="Mol. Biol. Evol.">
        <title>Blast fungal genomes show frequent chromosomal changes, gene gains and losses, and effector gene turnover.</title>
        <authorList>
            <person name="Gomez Luciano L.B."/>
            <person name="Jason Tsai I."/>
            <person name="Chuma I."/>
            <person name="Tosa Y."/>
            <person name="Chen Y.H."/>
            <person name="Li J.Y."/>
            <person name="Li M.Y."/>
            <person name="Jade Lu M.Y."/>
            <person name="Nakayashiki H."/>
            <person name="Li W.H."/>
        </authorList>
    </citation>
    <scope>NUCLEOTIDE SEQUENCE [LARGE SCALE GENOMIC DNA]</scope>
    <source>
        <strain evidence="7">MZ5-1-6</strain>
    </source>
</reference>
<sequence length="534" mass="57076">MGWGVVEDRLGRSPPGTVKLSDSDQEQNFGGPTSNLKKRGNVVLQPQPSDDPNDPLNWSQGFKIANILVIAFGSAVSNALTTMVQPGIKPMAEKFGVTEGPISSWVINSLAFWTSLASFFVVAGSDVWGRRPFYLAGILILTGCNVMAYAATTFPILVVARTLTGLAAAPIFSLATASVSDIFFVHERGIFLAVWGLAISSGGTVSQIITGFLIDAMGVESTFLFASIILGVLFIIAYFVLLESAYFKPRVTSAFSRSDNPVEDEEDLFPTEKVGVEVPVKRTYRQNLAVWNGRLSDMGFWAGAVKPLGMLTSPIVAYSALLSTVLLILLAGVPTLVTIVIGDAPYSLSPSNIGLTNIPLIFVGLIAGPTLGFLSDAVTRMMARSNGTNPGVAEPEFRLVLLLLALPITVFGLVGMAMSMDERGSLSWIMVWNSVILFGSLAGTQTSVVYVVDAYAKSSAQAFVTINGIASLVSFVGIEPLINWFMASGPMVVLSVVASAQVVVAVGAIPMYIWGKRIRAWYSRASWAQKFQNV</sequence>
<evidence type="ECO:0000256" key="2">
    <source>
        <dbReference type="ARBA" id="ARBA00022692"/>
    </source>
</evidence>
<protein>
    <submittedName>
        <fullName evidence="7">Uncharacterized protein</fullName>
    </submittedName>
</protein>
<dbReference type="InterPro" id="IPR005829">
    <property type="entry name" value="Sugar_transporter_CS"/>
</dbReference>
<keyword evidence="4 6" id="KW-0472">Membrane</keyword>
<accession>A0A4P7NII8</accession>
<evidence type="ECO:0000256" key="3">
    <source>
        <dbReference type="ARBA" id="ARBA00022989"/>
    </source>
</evidence>
<evidence type="ECO:0000313" key="7">
    <source>
        <dbReference type="EMBL" id="QBZ61825.1"/>
    </source>
</evidence>
<dbReference type="InterPro" id="IPR020846">
    <property type="entry name" value="MFS_dom"/>
</dbReference>
<comment type="subcellular location">
    <subcellularLocation>
        <location evidence="1">Membrane</location>
        <topology evidence="1">Multi-pass membrane protein</topology>
    </subcellularLocation>
</comment>
<feature type="transmembrane region" description="Helical" evidence="6">
    <location>
        <begin position="192"/>
        <end position="217"/>
    </location>
</feature>
<dbReference type="GO" id="GO:0005886">
    <property type="term" value="C:plasma membrane"/>
    <property type="evidence" value="ECO:0007669"/>
    <property type="project" value="TreeGrafter"/>
</dbReference>
<feature type="transmembrane region" description="Helical" evidence="6">
    <location>
        <begin position="464"/>
        <end position="486"/>
    </location>
</feature>
<evidence type="ECO:0000256" key="4">
    <source>
        <dbReference type="ARBA" id="ARBA00023136"/>
    </source>
</evidence>
<dbReference type="Gene3D" id="1.20.1250.20">
    <property type="entry name" value="MFS general substrate transporter like domains"/>
    <property type="match status" value="1"/>
</dbReference>
<dbReference type="InterPro" id="IPR036259">
    <property type="entry name" value="MFS_trans_sf"/>
</dbReference>
<feature type="compositionally biased region" description="Basic and acidic residues" evidence="5">
    <location>
        <begin position="1"/>
        <end position="11"/>
    </location>
</feature>
<feature type="transmembrane region" description="Helical" evidence="6">
    <location>
        <begin position="492"/>
        <end position="514"/>
    </location>
</feature>
<feature type="transmembrane region" description="Helical" evidence="6">
    <location>
        <begin position="64"/>
        <end position="82"/>
    </location>
</feature>
<feature type="transmembrane region" description="Helical" evidence="6">
    <location>
        <begin position="315"/>
        <end position="341"/>
    </location>
</feature>
<dbReference type="GO" id="GO:0022857">
    <property type="term" value="F:transmembrane transporter activity"/>
    <property type="evidence" value="ECO:0007669"/>
    <property type="project" value="InterPro"/>
</dbReference>
<feature type="compositionally biased region" description="Polar residues" evidence="5">
    <location>
        <begin position="44"/>
        <end position="55"/>
    </location>
</feature>
<feature type="region of interest" description="Disordered" evidence="5">
    <location>
        <begin position="1"/>
        <end position="55"/>
    </location>
</feature>
<feature type="transmembrane region" description="Helical" evidence="6">
    <location>
        <begin position="102"/>
        <end position="122"/>
    </location>
</feature>
<feature type="transmembrane region" description="Helical" evidence="6">
    <location>
        <begin position="134"/>
        <end position="160"/>
    </location>
</feature>
<feature type="transmembrane region" description="Helical" evidence="6">
    <location>
        <begin position="166"/>
        <end position="185"/>
    </location>
</feature>
<name>A0A4P7NII8_PYROR</name>
<evidence type="ECO:0000256" key="5">
    <source>
        <dbReference type="SAM" id="MobiDB-lite"/>
    </source>
</evidence>
<organism evidence="7 8">
    <name type="scientific">Pyricularia oryzae</name>
    <name type="common">Rice blast fungus</name>
    <name type="synonym">Magnaporthe oryzae</name>
    <dbReference type="NCBI Taxonomy" id="318829"/>
    <lineage>
        <taxon>Eukaryota</taxon>
        <taxon>Fungi</taxon>
        <taxon>Dikarya</taxon>
        <taxon>Ascomycota</taxon>
        <taxon>Pezizomycotina</taxon>
        <taxon>Sordariomycetes</taxon>
        <taxon>Sordariomycetidae</taxon>
        <taxon>Magnaporthales</taxon>
        <taxon>Pyriculariaceae</taxon>
        <taxon>Pyricularia</taxon>
    </lineage>
</organism>
<evidence type="ECO:0000256" key="6">
    <source>
        <dbReference type="SAM" id="Phobius"/>
    </source>
</evidence>
<gene>
    <name evidence="7" type="ORF">PoMZ_08783</name>
</gene>
<keyword evidence="2 6" id="KW-0812">Transmembrane</keyword>
<dbReference type="PROSITE" id="PS00216">
    <property type="entry name" value="SUGAR_TRANSPORT_1"/>
    <property type="match status" value="1"/>
</dbReference>
<feature type="transmembrane region" description="Helical" evidence="6">
    <location>
        <begin position="399"/>
        <end position="418"/>
    </location>
</feature>
<feature type="compositionally biased region" description="Polar residues" evidence="5">
    <location>
        <begin position="26"/>
        <end position="35"/>
    </location>
</feature>
<dbReference type="SUPFAM" id="SSF103473">
    <property type="entry name" value="MFS general substrate transporter"/>
    <property type="match status" value="1"/>
</dbReference>
<dbReference type="PANTHER" id="PTHR23502">
    <property type="entry name" value="MAJOR FACILITATOR SUPERFAMILY"/>
    <property type="match status" value="1"/>
</dbReference>
<dbReference type="AlphaFoldDB" id="A0A4P7NII8"/>
<dbReference type="Pfam" id="PF07690">
    <property type="entry name" value="MFS_1"/>
    <property type="match status" value="1"/>
</dbReference>
<dbReference type="InterPro" id="IPR011701">
    <property type="entry name" value="MFS"/>
</dbReference>
<keyword evidence="3 6" id="KW-1133">Transmembrane helix</keyword>
<dbReference type="PROSITE" id="PS50850">
    <property type="entry name" value="MFS"/>
    <property type="match status" value="1"/>
</dbReference>
<dbReference type="Proteomes" id="UP000294847">
    <property type="component" value="Chromosome 4"/>
</dbReference>
<dbReference type="GO" id="GO:0042908">
    <property type="term" value="P:xenobiotic transport"/>
    <property type="evidence" value="ECO:0007669"/>
    <property type="project" value="UniProtKB-ARBA"/>
</dbReference>